<protein>
    <submittedName>
        <fullName evidence="1">Uncharacterized protein</fullName>
    </submittedName>
</protein>
<dbReference type="EMBL" id="LCZI01000705">
    <property type="protein sequence ID" value="KKZ65045.1"/>
    <property type="molecule type" value="Genomic_DNA"/>
</dbReference>
<accession>A0A0G2I480</accession>
<organism evidence="1 2">
    <name type="scientific">[Emmonsia] crescens</name>
    <dbReference type="NCBI Taxonomy" id="73230"/>
    <lineage>
        <taxon>Eukaryota</taxon>
        <taxon>Fungi</taxon>
        <taxon>Dikarya</taxon>
        <taxon>Ascomycota</taxon>
        <taxon>Pezizomycotina</taxon>
        <taxon>Eurotiomycetes</taxon>
        <taxon>Eurotiomycetidae</taxon>
        <taxon>Onygenales</taxon>
        <taxon>Ajellomycetaceae</taxon>
        <taxon>Emergomyces</taxon>
    </lineage>
</organism>
<dbReference type="AlphaFoldDB" id="A0A0G2I480"/>
<proteinExistence type="predicted"/>
<dbReference type="VEuPathDB" id="FungiDB:EMCG_09068"/>
<name>A0A0G2I480_9EURO</name>
<evidence type="ECO:0000313" key="2">
    <source>
        <dbReference type="Proteomes" id="UP000034164"/>
    </source>
</evidence>
<gene>
    <name evidence="1" type="ORF">EMCG_09068</name>
</gene>
<evidence type="ECO:0000313" key="1">
    <source>
        <dbReference type="EMBL" id="KKZ65045.1"/>
    </source>
</evidence>
<dbReference type="OrthoDB" id="4062651at2759"/>
<comment type="caution">
    <text evidence="1">The sequence shown here is derived from an EMBL/GenBank/DDBJ whole genome shotgun (WGS) entry which is preliminary data.</text>
</comment>
<sequence>MTQMKMKMKSSKAPVFLDNFKAKNNHLIGANLPSSTHVDYSMFPVYNPHKIQCLLRYLSMKESNPSFFKIVYRDDAGIIMKEILAYSKIHTAKFSATVHMS</sequence>
<dbReference type="Proteomes" id="UP000034164">
    <property type="component" value="Unassembled WGS sequence"/>
</dbReference>
<reference evidence="2" key="1">
    <citation type="journal article" date="2015" name="PLoS Genet.">
        <title>The dynamic genome and transcriptome of the human fungal pathogen Blastomyces and close relative Emmonsia.</title>
        <authorList>
            <person name="Munoz J.F."/>
            <person name="Gauthier G.M."/>
            <person name="Desjardins C.A."/>
            <person name="Gallo J.E."/>
            <person name="Holder J."/>
            <person name="Sullivan T.D."/>
            <person name="Marty A.J."/>
            <person name="Carmen J.C."/>
            <person name="Chen Z."/>
            <person name="Ding L."/>
            <person name="Gujja S."/>
            <person name="Magrini V."/>
            <person name="Misas E."/>
            <person name="Mitreva M."/>
            <person name="Priest M."/>
            <person name="Saif S."/>
            <person name="Whiston E.A."/>
            <person name="Young S."/>
            <person name="Zeng Q."/>
            <person name="Goldman W.E."/>
            <person name="Mardis E.R."/>
            <person name="Taylor J.W."/>
            <person name="McEwen J.G."/>
            <person name="Clay O.K."/>
            <person name="Klein B.S."/>
            <person name="Cuomo C.A."/>
        </authorList>
    </citation>
    <scope>NUCLEOTIDE SEQUENCE [LARGE SCALE GENOMIC DNA]</scope>
    <source>
        <strain evidence="2">UAMH 3008</strain>
    </source>
</reference>